<dbReference type="PANTHER" id="PTHR19282:SF530">
    <property type="entry name" value="TETRASPANIN"/>
    <property type="match status" value="1"/>
</dbReference>
<evidence type="ECO:0000256" key="6">
    <source>
        <dbReference type="PIRSR" id="PIRSR002419-1"/>
    </source>
</evidence>
<keyword evidence="4 7" id="KW-1133">Transmembrane helix</keyword>
<feature type="transmembrane region" description="Helical" evidence="7">
    <location>
        <begin position="95"/>
        <end position="121"/>
    </location>
</feature>
<dbReference type="PRINTS" id="PR00259">
    <property type="entry name" value="TMFOUR"/>
</dbReference>
<dbReference type="EMBL" id="AZBU02000008">
    <property type="protein sequence ID" value="TKR68211.1"/>
    <property type="molecule type" value="Genomic_DNA"/>
</dbReference>
<reference evidence="8 9" key="2">
    <citation type="journal article" date="2019" name="G3 (Bethesda)">
        <title>Hybrid Assembly of the Genome of the Entomopathogenic Nematode Steinernema carpocapsae Identifies the X-Chromosome.</title>
        <authorList>
            <person name="Serra L."/>
            <person name="Macchietto M."/>
            <person name="Macias-Munoz A."/>
            <person name="McGill C.J."/>
            <person name="Rodriguez I.M."/>
            <person name="Rodriguez B."/>
            <person name="Murad R."/>
            <person name="Mortazavi A."/>
        </authorList>
    </citation>
    <scope>NUCLEOTIDE SEQUENCE [LARGE SCALE GENOMIC DNA]</scope>
    <source>
        <strain evidence="8 9">ALL</strain>
    </source>
</reference>
<keyword evidence="3 7" id="KW-0812">Transmembrane</keyword>
<name>A0A4U5MG46_STECR</name>
<evidence type="ECO:0000256" key="5">
    <source>
        <dbReference type="ARBA" id="ARBA00023136"/>
    </source>
</evidence>
<dbReference type="InterPro" id="IPR008952">
    <property type="entry name" value="Tetraspanin_EC2_sf"/>
</dbReference>
<proteinExistence type="inferred from homology"/>
<dbReference type="Pfam" id="PF00335">
    <property type="entry name" value="Tetraspanin"/>
    <property type="match status" value="1"/>
</dbReference>
<evidence type="ECO:0000256" key="7">
    <source>
        <dbReference type="RuleBase" id="RU361218"/>
    </source>
</evidence>
<dbReference type="OrthoDB" id="5870230at2759"/>
<dbReference type="STRING" id="34508.A0A4U5MG46"/>
<organism evidence="8 9">
    <name type="scientific">Steinernema carpocapsae</name>
    <name type="common">Entomopathogenic nematode</name>
    <dbReference type="NCBI Taxonomy" id="34508"/>
    <lineage>
        <taxon>Eukaryota</taxon>
        <taxon>Metazoa</taxon>
        <taxon>Ecdysozoa</taxon>
        <taxon>Nematoda</taxon>
        <taxon>Chromadorea</taxon>
        <taxon>Rhabditida</taxon>
        <taxon>Tylenchina</taxon>
        <taxon>Panagrolaimomorpha</taxon>
        <taxon>Strongyloidoidea</taxon>
        <taxon>Steinernematidae</taxon>
        <taxon>Steinernema</taxon>
    </lineage>
</organism>
<protein>
    <recommendedName>
        <fullName evidence="7">Tetraspanin</fullName>
    </recommendedName>
</protein>
<accession>A0A4U5MG46</accession>
<dbReference type="InterPro" id="IPR018499">
    <property type="entry name" value="Tetraspanin/Peripherin"/>
</dbReference>
<dbReference type="InterPro" id="IPR000301">
    <property type="entry name" value="Tetraspanin_animals"/>
</dbReference>
<evidence type="ECO:0000256" key="3">
    <source>
        <dbReference type="ARBA" id="ARBA00022692"/>
    </source>
</evidence>
<gene>
    <name evidence="8" type="ORF">L596_024225</name>
</gene>
<keyword evidence="5 7" id="KW-0472">Membrane</keyword>
<evidence type="ECO:0000256" key="2">
    <source>
        <dbReference type="ARBA" id="ARBA00006840"/>
    </source>
</evidence>
<dbReference type="AlphaFoldDB" id="A0A4U5MG46"/>
<dbReference type="SUPFAM" id="SSF48652">
    <property type="entry name" value="Tetraspanin"/>
    <property type="match status" value="1"/>
</dbReference>
<dbReference type="PIRSF" id="PIRSF002419">
    <property type="entry name" value="Tetraspanin"/>
    <property type="match status" value="1"/>
</dbReference>
<evidence type="ECO:0000256" key="4">
    <source>
        <dbReference type="ARBA" id="ARBA00022989"/>
    </source>
</evidence>
<feature type="disulfide bond" evidence="6">
    <location>
        <begin position="157"/>
        <end position="173"/>
    </location>
</feature>
<dbReference type="Proteomes" id="UP000298663">
    <property type="component" value="Unassembled WGS sequence"/>
</dbReference>
<comment type="subcellular location">
    <subcellularLocation>
        <location evidence="1 7">Membrane</location>
        <topology evidence="1 7">Multi-pass membrane protein</topology>
    </subcellularLocation>
</comment>
<evidence type="ECO:0000313" key="9">
    <source>
        <dbReference type="Proteomes" id="UP000298663"/>
    </source>
</evidence>
<reference evidence="8 9" key="1">
    <citation type="journal article" date="2015" name="Genome Biol.">
        <title>Comparative genomics of Steinernema reveals deeply conserved gene regulatory networks.</title>
        <authorList>
            <person name="Dillman A.R."/>
            <person name="Macchietto M."/>
            <person name="Porter C.F."/>
            <person name="Rogers A."/>
            <person name="Williams B."/>
            <person name="Antoshechkin I."/>
            <person name="Lee M.M."/>
            <person name="Goodwin Z."/>
            <person name="Lu X."/>
            <person name="Lewis E.E."/>
            <person name="Goodrich-Blair H."/>
            <person name="Stock S.P."/>
            <person name="Adams B.J."/>
            <person name="Sternberg P.W."/>
            <person name="Mortazavi A."/>
        </authorList>
    </citation>
    <scope>NUCLEOTIDE SEQUENCE [LARGE SCALE GENOMIC DNA]</scope>
    <source>
        <strain evidence="8 9">ALL</strain>
    </source>
</reference>
<feature type="transmembrane region" description="Helical" evidence="7">
    <location>
        <begin position="12"/>
        <end position="35"/>
    </location>
</feature>
<sequence>MVYGCGNQVIKFLVFSTNFLIFAFGALTLGFSLWANLDNGFTKHLYELVNQLGLDKDRFDDFAKYEASLWVLAAVGFLFLVVGFLGCCGAACESIVLLTLFFVIVLILSVIELGAVIFAIVNRTTLKDTLKYIMDKAGENETARKNLKPIMDIIHCCGATPSTRWIFEKEQFCLGPLAKADDCFTVVWDNMEKAGELVIIITIVALVIEFFSMVFSCILMKAFRERSPAYYA</sequence>
<feature type="transmembrane region" description="Helical" evidence="7">
    <location>
        <begin position="197"/>
        <end position="220"/>
    </location>
</feature>
<evidence type="ECO:0000313" key="8">
    <source>
        <dbReference type="EMBL" id="TKR68211.1"/>
    </source>
</evidence>
<comment type="caution">
    <text evidence="8">The sequence shown here is derived from an EMBL/GenBank/DDBJ whole genome shotgun (WGS) entry which is preliminary data.</text>
</comment>
<dbReference type="PANTHER" id="PTHR19282">
    <property type="entry name" value="TETRASPANIN"/>
    <property type="match status" value="1"/>
</dbReference>
<comment type="similarity">
    <text evidence="2 7">Belongs to the tetraspanin (TM4SF) family.</text>
</comment>
<keyword evidence="9" id="KW-1185">Reference proteome</keyword>
<keyword evidence="6" id="KW-1015">Disulfide bond</keyword>
<feature type="transmembrane region" description="Helical" evidence="7">
    <location>
        <begin position="67"/>
        <end position="88"/>
    </location>
</feature>
<dbReference type="GO" id="GO:0005886">
    <property type="term" value="C:plasma membrane"/>
    <property type="evidence" value="ECO:0007669"/>
    <property type="project" value="TreeGrafter"/>
</dbReference>
<evidence type="ECO:0000256" key="1">
    <source>
        <dbReference type="ARBA" id="ARBA00004141"/>
    </source>
</evidence>